<sequence>MSPQLTDALDEATQAAHDQANLETIAWLRAAIAAADEVTRQDEPSSEQSPDEQP</sequence>
<dbReference type="EMBL" id="JBHSOH010000029">
    <property type="protein sequence ID" value="MFC5849598.1"/>
    <property type="molecule type" value="Genomic_DNA"/>
</dbReference>
<dbReference type="RefSeq" id="WP_380050884.1">
    <property type="nucleotide sequence ID" value="NZ_JBHSOH010000029.1"/>
</dbReference>
<organism evidence="1 2">
    <name type="scientific">Deinococcus petrolearius</name>
    <dbReference type="NCBI Taxonomy" id="1751295"/>
    <lineage>
        <taxon>Bacteria</taxon>
        <taxon>Thermotogati</taxon>
        <taxon>Deinococcota</taxon>
        <taxon>Deinococci</taxon>
        <taxon>Deinococcales</taxon>
        <taxon>Deinococcaceae</taxon>
        <taxon>Deinococcus</taxon>
    </lineage>
</organism>
<keyword evidence="2" id="KW-1185">Reference proteome</keyword>
<proteinExistence type="predicted"/>
<name>A0ABW1DPW0_9DEIO</name>
<evidence type="ECO:0000313" key="2">
    <source>
        <dbReference type="Proteomes" id="UP001595979"/>
    </source>
</evidence>
<evidence type="ECO:0000313" key="1">
    <source>
        <dbReference type="EMBL" id="MFC5849598.1"/>
    </source>
</evidence>
<gene>
    <name evidence="1" type="ORF">ACFPQ6_14930</name>
</gene>
<accession>A0ABW1DPW0</accession>
<dbReference type="Proteomes" id="UP001595979">
    <property type="component" value="Unassembled WGS sequence"/>
</dbReference>
<reference evidence="2" key="1">
    <citation type="journal article" date="2019" name="Int. J. Syst. Evol. Microbiol.">
        <title>The Global Catalogue of Microorganisms (GCM) 10K type strain sequencing project: providing services to taxonomists for standard genome sequencing and annotation.</title>
        <authorList>
            <consortium name="The Broad Institute Genomics Platform"/>
            <consortium name="The Broad Institute Genome Sequencing Center for Infectious Disease"/>
            <person name="Wu L."/>
            <person name="Ma J."/>
        </authorList>
    </citation>
    <scope>NUCLEOTIDE SEQUENCE [LARGE SCALE GENOMIC DNA]</scope>
    <source>
        <strain evidence="2">CGMCC 1.15053</strain>
    </source>
</reference>
<protein>
    <submittedName>
        <fullName evidence="1">Uncharacterized protein</fullName>
    </submittedName>
</protein>
<comment type="caution">
    <text evidence="1">The sequence shown here is derived from an EMBL/GenBank/DDBJ whole genome shotgun (WGS) entry which is preliminary data.</text>
</comment>